<proteinExistence type="predicted"/>
<organism evidence="1 2">
    <name type="scientific">Caenorhabditis remanei</name>
    <name type="common">Caenorhabditis vulgaris</name>
    <dbReference type="NCBI Taxonomy" id="31234"/>
    <lineage>
        <taxon>Eukaryota</taxon>
        <taxon>Metazoa</taxon>
        <taxon>Ecdysozoa</taxon>
        <taxon>Nematoda</taxon>
        <taxon>Chromadorea</taxon>
        <taxon>Rhabditida</taxon>
        <taxon>Rhabditina</taxon>
        <taxon>Rhabditomorpha</taxon>
        <taxon>Rhabditoidea</taxon>
        <taxon>Rhabditidae</taxon>
        <taxon>Peloderinae</taxon>
        <taxon>Caenorhabditis</taxon>
    </lineage>
</organism>
<dbReference type="OMA" id="QCFWGAE"/>
<reference evidence="1" key="1">
    <citation type="submission" date="2017-08" db="EMBL/GenBank/DDBJ databases">
        <authorList>
            <person name="de Groot N.N."/>
        </authorList>
    </citation>
    <scope>NUCLEOTIDE SEQUENCE [LARGE SCALE GENOMIC DNA]</scope>
    <source>
        <strain evidence="1">PX439</strain>
    </source>
</reference>
<evidence type="ECO:0000313" key="1">
    <source>
        <dbReference type="EMBL" id="OZF85727.1"/>
    </source>
</evidence>
<name>A0A260ZJG7_CAERE</name>
<dbReference type="eggNOG" id="KOG1635">
    <property type="taxonomic scope" value="Eukaryota"/>
</dbReference>
<dbReference type="PANTHER" id="PTHR43774:SF1">
    <property type="entry name" value="PEPTIDE METHIONINE SULFOXIDE REDUCTASE MSRA 2"/>
    <property type="match status" value="1"/>
</dbReference>
<dbReference type="Pfam" id="PF01625">
    <property type="entry name" value="PMSR"/>
    <property type="match status" value="1"/>
</dbReference>
<dbReference type="EMBL" id="NMWX01000112">
    <property type="protein sequence ID" value="OZF85727.1"/>
    <property type="molecule type" value="Genomic_DNA"/>
</dbReference>
<dbReference type="GO" id="GO:0033744">
    <property type="term" value="F:L-methionine:thioredoxin-disulfide S-oxidoreductase activity"/>
    <property type="evidence" value="ECO:0007669"/>
    <property type="project" value="EnsemblMetazoa"/>
</dbReference>
<dbReference type="PANTHER" id="PTHR43774">
    <property type="entry name" value="PEPTIDE METHIONINE SULFOXIDE REDUCTASE"/>
    <property type="match status" value="1"/>
</dbReference>
<evidence type="ECO:0000313" key="2">
    <source>
        <dbReference type="Proteomes" id="UP000216624"/>
    </source>
</evidence>
<dbReference type="STRING" id="31234.E3LQD4"/>
<dbReference type="KEGG" id="crq:GCK72_006492"/>
<dbReference type="Gene3D" id="3.30.1060.10">
    <property type="entry name" value="Peptide methionine sulphoxide reductase MsrA"/>
    <property type="match status" value="1"/>
</dbReference>
<sequence length="207" mass="24148">MAYLERAYFGLQCFWGESAWAKLKGVVVTRVGYAGGKQPNPTYKNIKDHTEITEITFDPKVIEYSKLTNFFWKHHNPAERRKKQYQSAILYVNDSQKKVAEDSLKAAKEKHGDIETYVEPLDKFYQAEDYHQKYWFRQKKNLFDELSLLDTQVAEGELATKLNAYCAGFQDFHDLERLQKEFVLPQSFVDKVKEYALSGGDPRNCHA</sequence>
<dbReference type="InterPro" id="IPR002569">
    <property type="entry name" value="Met_Sox_Rdtase_MsrA_dom"/>
</dbReference>
<dbReference type="Proteomes" id="UP000216624">
    <property type="component" value="Unassembled WGS sequence"/>
</dbReference>
<keyword evidence="2" id="KW-1185">Reference proteome</keyword>
<gene>
    <name evidence="1" type="ORF">FL82_14393</name>
</gene>
<accession>A0A260ZJG7</accession>
<dbReference type="InterPro" id="IPR036509">
    <property type="entry name" value="Met_Sox_Rdtase_MsrA_sf"/>
</dbReference>
<dbReference type="GO" id="GO:0008113">
    <property type="term" value="F:peptide-methionine (S)-S-oxide reductase activity"/>
    <property type="evidence" value="ECO:0007669"/>
    <property type="project" value="UniProtKB-EC"/>
</dbReference>
<dbReference type="SUPFAM" id="SSF55068">
    <property type="entry name" value="Peptide methionine sulfoxide reductase"/>
    <property type="match status" value="1"/>
</dbReference>
<dbReference type="CTD" id="9811042"/>
<protein>
    <submittedName>
        <fullName evidence="1">Uncharacterized protein</fullName>
    </submittedName>
</protein>
<dbReference type="OrthoDB" id="77405at2759"/>
<comment type="caution">
    <text evidence="1">The sequence shown here is derived from an EMBL/GenBank/DDBJ whole genome shotgun (WGS) entry which is preliminary data.</text>
</comment>
<dbReference type="NCBIfam" id="TIGR00401">
    <property type="entry name" value="msrA"/>
    <property type="match status" value="1"/>
</dbReference>
<feature type="non-terminal residue" evidence="1">
    <location>
        <position position="1"/>
    </location>
</feature>
<dbReference type="HOGENOM" id="CLU_031040_6_1_1"/>